<dbReference type="CDD" id="cd16275">
    <property type="entry name" value="BaeB-like_MBL-fold"/>
    <property type="match status" value="1"/>
</dbReference>
<accession>A0A8H7V5Z5</accession>
<keyword evidence="9" id="KW-1185">Reference proteome</keyword>
<evidence type="ECO:0000256" key="5">
    <source>
        <dbReference type="ARBA" id="ARBA00022917"/>
    </source>
</evidence>
<dbReference type="EMBL" id="JAEPRD010000029">
    <property type="protein sequence ID" value="KAG2206737.1"/>
    <property type="molecule type" value="Genomic_DNA"/>
</dbReference>
<dbReference type="FunFam" id="3.30.420.60:FF:000001">
    <property type="entry name" value="Eukaryotic peptide chain release factor subunit 1"/>
    <property type="match status" value="1"/>
</dbReference>
<dbReference type="Gene3D" id="3.30.1330.30">
    <property type="match status" value="1"/>
</dbReference>
<dbReference type="Gene3D" id="1.25.40.10">
    <property type="entry name" value="Tetratricopeptide repeat domain"/>
    <property type="match status" value="1"/>
</dbReference>
<dbReference type="SUPFAM" id="SSF56281">
    <property type="entry name" value="Metallo-hydrolase/oxidoreductase"/>
    <property type="match status" value="1"/>
</dbReference>
<dbReference type="Pfam" id="PF03463">
    <property type="entry name" value="eRF1_1"/>
    <property type="match status" value="1"/>
</dbReference>
<dbReference type="SMART" id="SM01194">
    <property type="entry name" value="eRF1_1"/>
    <property type="match status" value="1"/>
</dbReference>
<dbReference type="FunFam" id="3.30.1330.30:FF:000009">
    <property type="entry name" value="Eukaryotic peptide chain release factor subunit 1"/>
    <property type="match status" value="1"/>
</dbReference>
<dbReference type="SUPFAM" id="SSF53137">
    <property type="entry name" value="Translational machinery components"/>
    <property type="match status" value="1"/>
</dbReference>
<dbReference type="InterPro" id="IPR005141">
    <property type="entry name" value="eRF1_2"/>
</dbReference>
<dbReference type="InterPro" id="IPR042226">
    <property type="entry name" value="eFR1_2_sf"/>
</dbReference>
<dbReference type="Proteomes" id="UP000603453">
    <property type="component" value="Unassembled WGS sequence"/>
</dbReference>
<dbReference type="SUPFAM" id="SSF55481">
    <property type="entry name" value="N-terminal domain of eukaryotic peptide chain release factor subunit 1, ERF1"/>
    <property type="match status" value="1"/>
</dbReference>
<comment type="similarity">
    <text evidence="2">Belongs to the eukaryotic release factor 1 family.</text>
</comment>
<sequence length="835" mass="93337">MVSLIQTETAVAAAAAPNEKSYKATSRANDLFERHLYTDAMTEYTKVLQTSTAEPDYLALIYANRSATYLKLNQYQQAYTDAVQVIDLAPHWSKGYFRKAEALLQLSQFDEAIGLLKTAIQKENKPENREQISRTLTKTLIEKDNDGMGIAILQLVCGKDIAIEKSMNPIQNKLYEFASHMKNIIHLLVDKQTKRCVIVDACWDIDSILKYVTERGYTIVASVVTHYHFDHVGGTPPSPYDTLPIKISGLASLLKKLPHIKAYVHPLDIPFIQQANPTIPSNRMVPTCTENITAELIIGQLHIRFIHTPGHTPGSQSLLINHSRLIAGDTLLCGGHCGRTDLPGGDRKSMQHTLRHVLGDLDNRIIVYPGHDYGVSWSTIGMERENGCLGDELVGFAPTDTTDENVEIWKMKKLIKNLQAARGNGTSMISLVIPPKDQVSRVVKMLADEYGTASNIKSRVNRLSVLSAITSTQQRLKLYNRVPENGLVVYCGTIITDEGKEKKVNIDFEPHKPINTSLYLCDNKFHVEPLAELLDNDAKFGFIVMDGNGSLFGTVCGNVRDVIHKLSVDLPKKHGRGGQSALRFSRLREEKRHNYVRKIAELAVQLFITNDKVNCVGLVLAGSADFKTELSQSDLFDPRLRAKIVKIVDVSYGGENGFNQAIELSAEALSNVKFIQEKRLIGDYFSEISQDTGKYCFGIEDTLKALEMGAVETLIVWENLASNRYILRDASGTESVVYPNAEEEKTKSFLVDTSADATTNSEMEVIECMPLLEWFTHKYKEFGAALEIVTDRSQEGSQFVRGFGGIGGILRYRVNFEQLNYDDDEFISDDDEEYI</sequence>
<dbReference type="SUPFAM" id="SSF55315">
    <property type="entry name" value="L30e-like"/>
    <property type="match status" value="1"/>
</dbReference>
<dbReference type="Gene3D" id="3.30.960.10">
    <property type="entry name" value="eRF1 domain 1"/>
    <property type="match status" value="1"/>
</dbReference>
<dbReference type="InterPro" id="IPR024049">
    <property type="entry name" value="eRF1_1_sf"/>
</dbReference>
<dbReference type="InterPro" id="IPR001279">
    <property type="entry name" value="Metallo-B-lactamas"/>
</dbReference>
<dbReference type="Pfam" id="PF00753">
    <property type="entry name" value="Lactamase_B"/>
    <property type="match status" value="1"/>
</dbReference>
<evidence type="ECO:0000313" key="8">
    <source>
        <dbReference type="EMBL" id="KAG2206737.1"/>
    </source>
</evidence>
<evidence type="ECO:0000256" key="3">
    <source>
        <dbReference type="ARBA" id="ARBA00013382"/>
    </source>
</evidence>
<feature type="domain" description="eRF1/Pelota-like N-terminal" evidence="7">
    <location>
        <begin position="399"/>
        <end position="535"/>
    </location>
</feature>
<comment type="caution">
    <text evidence="8">The sequence shown here is derived from an EMBL/GenBank/DDBJ whole genome shotgun (WGS) entry which is preliminary data.</text>
</comment>
<dbReference type="FunFam" id="3.30.960.10:FF:000001">
    <property type="entry name" value="Eukaryotic peptide chain release factor subunit 1"/>
    <property type="match status" value="1"/>
</dbReference>
<evidence type="ECO:0000259" key="6">
    <source>
        <dbReference type="SMART" id="SM00849"/>
    </source>
</evidence>
<reference evidence="8" key="1">
    <citation type="submission" date="2020-12" db="EMBL/GenBank/DDBJ databases">
        <title>Metabolic potential, ecology and presence of endohyphal bacteria is reflected in genomic diversity of Mucoromycotina.</title>
        <authorList>
            <person name="Muszewska A."/>
            <person name="Okrasinska A."/>
            <person name="Steczkiewicz K."/>
            <person name="Drgas O."/>
            <person name="Orlowska M."/>
            <person name="Perlinska-Lenart U."/>
            <person name="Aleksandrzak-Piekarczyk T."/>
            <person name="Szatraj K."/>
            <person name="Zielenkiewicz U."/>
            <person name="Pilsyk S."/>
            <person name="Malc E."/>
            <person name="Mieczkowski P."/>
            <person name="Kruszewska J.S."/>
            <person name="Biernat P."/>
            <person name="Pawlowska J."/>
        </authorList>
    </citation>
    <scope>NUCLEOTIDE SEQUENCE</scope>
    <source>
        <strain evidence="8">WA0000017839</strain>
    </source>
</reference>
<evidence type="ECO:0000259" key="7">
    <source>
        <dbReference type="SMART" id="SM01194"/>
    </source>
</evidence>
<dbReference type="GO" id="GO:0005829">
    <property type="term" value="C:cytosol"/>
    <property type="evidence" value="ECO:0007669"/>
    <property type="project" value="UniProtKB-ARBA"/>
</dbReference>
<dbReference type="InterPro" id="IPR011990">
    <property type="entry name" value="TPR-like_helical_dom_sf"/>
</dbReference>
<keyword evidence="5" id="KW-0648">Protein biosynthesis</keyword>
<dbReference type="InterPro" id="IPR029064">
    <property type="entry name" value="Ribosomal_eL30-like_sf"/>
</dbReference>
<dbReference type="NCBIfam" id="TIGR03676">
    <property type="entry name" value="aRF1_eRF1"/>
    <property type="match status" value="1"/>
</dbReference>
<comment type="subcellular location">
    <subcellularLocation>
        <location evidence="1">Cytoplasm</location>
    </subcellularLocation>
</comment>
<gene>
    <name evidence="8" type="ORF">INT47_003679</name>
</gene>
<dbReference type="Pfam" id="PF03464">
    <property type="entry name" value="eRF1_2"/>
    <property type="match status" value="1"/>
</dbReference>
<evidence type="ECO:0000256" key="1">
    <source>
        <dbReference type="ARBA" id="ARBA00004496"/>
    </source>
</evidence>
<dbReference type="Pfam" id="PF03465">
    <property type="entry name" value="eRF1_3"/>
    <property type="match status" value="1"/>
</dbReference>
<dbReference type="SMART" id="SM00028">
    <property type="entry name" value="TPR"/>
    <property type="match status" value="2"/>
</dbReference>
<proteinExistence type="inferred from homology"/>
<evidence type="ECO:0000313" key="9">
    <source>
        <dbReference type="Proteomes" id="UP000603453"/>
    </source>
</evidence>
<dbReference type="InterPro" id="IPR005142">
    <property type="entry name" value="eRF1_3"/>
</dbReference>
<dbReference type="Gene3D" id="3.60.15.10">
    <property type="entry name" value="Ribonuclease Z/Hydroxyacylglutathione hydrolase-like"/>
    <property type="match status" value="1"/>
</dbReference>
<evidence type="ECO:0000256" key="4">
    <source>
        <dbReference type="ARBA" id="ARBA00022490"/>
    </source>
</evidence>
<dbReference type="InterPro" id="IPR019734">
    <property type="entry name" value="TPR_rpt"/>
</dbReference>
<dbReference type="InterPro" id="IPR036866">
    <property type="entry name" value="RibonucZ/Hydroxyglut_hydro"/>
</dbReference>
<dbReference type="OrthoDB" id="10254527at2759"/>
<dbReference type="PANTHER" id="PTHR10113">
    <property type="entry name" value="PEPTIDE CHAIN RELEASE FACTOR SUBUNIT 1"/>
    <property type="match status" value="1"/>
</dbReference>
<dbReference type="Gene3D" id="3.30.420.60">
    <property type="entry name" value="eRF1 domain 2"/>
    <property type="match status" value="1"/>
</dbReference>
<name>A0A8H7V5Z5_9FUNG</name>
<feature type="domain" description="Metallo-beta-lactamase" evidence="6">
    <location>
        <begin position="182"/>
        <end position="371"/>
    </location>
</feature>
<dbReference type="AlphaFoldDB" id="A0A8H7V5Z5"/>
<keyword evidence="4" id="KW-0963">Cytoplasm</keyword>
<organism evidence="8 9">
    <name type="scientific">Mucor saturninus</name>
    <dbReference type="NCBI Taxonomy" id="64648"/>
    <lineage>
        <taxon>Eukaryota</taxon>
        <taxon>Fungi</taxon>
        <taxon>Fungi incertae sedis</taxon>
        <taxon>Mucoromycota</taxon>
        <taxon>Mucoromycotina</taxon>
        <taxon>Mucoromycetes</taxon>
        <taxon>Mucorales</taxon>
        <taxon>Mucorineae</taxon>
        <taxon>Mucoraceae</taxon>
        <taxon>Mucor</taxon>
    </lineage>
</organism>
<evidence type="ECO:0000256" key="2">
    <source>
        <dbReference type="ARBA" id="ARBA00005326"/>
    </source>
</evidence>
<dbReference type="InterPro" id="IPR004403">
    <property type="entry name" value="Peptide_chain-rel_eRF1/aRF1"/>
</dbReference>
<dbReference type="InterPro" id="IPR005140">
    <property type="entry name" value="eRF1_Pelota-like_N"/>
</dbReference>
<dbReference type="GO" id="GO:0003747">
    <property type="term" value="F:translation release factor activity"/>
    <property type="evidence" value="ECO:0007669"/>
    <property type="project" value="InterPro"/>
</dbReference>
<dbReference type="SUPFAM" id="SSF48452">
    <property type="entry name" value="TPR-like"/>
    <property type="match status" value="1"/>
</dbReference>
<protein>
    <recommendedName>
        <fullName evidence="3">Eukaryotic peptide chain release factor subunit 1</fullName>
    </recommendedName>
</protein>
<dbReference type="SMART" id="SM00849">
    <property type="entry name" value="Lactamase_B"/>
    <property type="match status" value="1"/>
</dbReference>